<name>A0ABR2U9N0_9ROSI</name>
<reference evidence="2 3" key="1">
    <citation type="journal article" date="2024" name="G3 (Bethesda)">
        <title>Genome assembly of Hibiscus sabdariffa L. provides insights into metabolisms of medicinal natural products.</title>
        <authorList>
            <person name="Kim T."/>
        </authorList>
    </citation>
    <scope>NUCLEOTIDE SEQUENCE [LARGE SCALE GENOMIC DNA]</scope>
    <source>
        <strain evidence="2">TK-2024</strain>
        <tissue evidence="2">Old leaves</tissue>
    </source>
</reference>
<sequence length="110" mass="12509">MKMKMDNAFYVASVGIAAGLALWWSQEVKLLVLHYNKNFIDIVISINGEEEWFGTFIHAPPYKGYWERLGTLRNDINVKWCIMGDTNIVASPSEKYGGSPFISQQCQMVS</sequence>
<dbReference type="EMBL" id="JBBPBN010000001">
    <property type="protein sequence ID" value="KAK9046337.1"/>
    <property type="molecule type" value="Genomic_DNA"/>
</dbReference>
<organism evidence="2 3">
    <name type="scientific">Hibiscus sabdariffa</name>
    <name type="common">roselle</name>
    <dbReference type="NCBI Taxonomy" id="183260"/>
    <lineage>
        <taxon>Eukaryota</taxon>
        <taxon>Viridiplantae</taxon>
        <taxon>Streptophyta</taxon>
        <taxon>Embryophyta</taxon>
        <taxon>Tracheophyta</taxon>
        <taxon>Spermatophyta</taxon>
        <taxon>Magnoliopsida</taxon>
        <taxon>eudicotyledons</taxon>
        <taxon>Gunneridae</taxon>
        <taxon>Pentapetalae</taxon>
        <taxon>rosids</taxon>
        <taxon>malvids</taxon>
        <taxon>Malvales</taxon>
        <taxon>Malvaceae</taxon>
        <taxon>Malvoideae</taxon>
        <taxon>Hibiscus</taxon>
    </lineage>
</organism>
<dbReference type="Gene3D" id="3.60.10.10">
    <property type="entry name" value="Endonuclease/exonuclease/phosphatase"/>
    <property type="match status" value="1"/>
</dbReference>
<accession>A0ABR2U9N0</accession>
<keyword evidence="1" id="KW-1133">Transmembrane helix</keyword>
<evidence type="ECO:0000256" key="1">
    <source>
        <dbReference type="SAM" id="Phobius"/>
    </source>
</evidence>
<dbReference type="Proteomes" id="UP001396334">
    <property type="component" value="Unassembled WGS sequence"/>
</dbReference>
<proteinExistence type="predicted"/>
<comment type="caution">
    <text evidence="2">The sequence shown here is derived from an EMBL/GenBank/DDBJ whole genome shotgun (WGS) entry which is preliminary data.</text>
</comment>
<keyword evidence="1" id="KW-0812">Transmembrane</keyword>
<keyword evidence="3" id="KW-1185">Reference proteome</keyword>
<keyword evidence="1" id="KW-0472">Membrane</keyword>
<dbReference type="SUPFAM" id="SSF56219">
    <property type="entry name" value="DNase I-like"/>
    <property type="match status" value="1"/>
</dbReference>
<evidence type="ECO:0000313" key="3">
    <source>
        <dbReference type="Proteomes" id="UP001396334"/>
    </source>
</evidence>
<gene>
    <name evidence="2" type="ORF">V6N11_052229</name>
</gene>
<feature type="transmembrane region" description="Helical" evidence="1">
    <location>
        <begin position="7"/>
        <end position="24"/>
    </location>
</feature>
<protein>
    <submittedName>
        <fullName evidence="2">Uncharacterized protein</fullName>
    </submittedName>
</protein>
<dbReference type="InterPro" id="IPR036691">
    <property type="entry name" value="Endo/exonu/phosph_ase_sf"/>
</dbReference>
<evidence type="ECO:0000313" key="2">
    <source>
        <dbReference type="EMBL" id="KAK9046337.1"/>
    </source>
</evidence>